<dbReference type="GO" id="GO:0023052">
    <property type="term" value="P:signaling"/>
    <property type="evidence" value="ECO:0007669"/>
    <property type="project" value="UniProtKB-ARBA"/>
</dbReference>
<dbReference type="InterPro" id="IPR035976">
    <property type="entry name" value="Sushi/SCR/CCP_sf"/>
</dbReference>
<dbReference type="Proteomes" id="UP000014500">
    <property type="component" value="Unassembled WGS sequence"/>
</dbReference>
<comment type="subcellular location">
    <subcellularLocation>
        <location evidence="1">Cell membrane</location>
        <topology evidence="1">Single-pass type I membrane protein</topology>
    </subcellularLocation>
</comment>
<accession>T1IH35</accession>
<dbReference type="FunFam" id="2.10.25.10:FF:000066">
    <property type="entry name" value="FAT atypical cadherin 4"/>
    <property type="match status" value="1"/>
</dbReference>
<dbReference type="InterPro" id="IPR003410">
    <property type="entry name" value="HYR_dom"/>
</dbReference>
<keyword evidence="2" id="KW-1003">Cell membrane</keyword>
<dbReference type="SMART" id="SM00179">
    <property type="entry name" value="EGF_CA"/>
    <property type="match status" value="5"/>
</dbReference>
<evidence type="ECO:0000256" key="5">
    <source>
        <dbReference type="ARBA" id="ARBA00022729"/>
    </source>
</evidence>
<feature type="disulfide bond" evidence="13">
    <location>
        <begin position="154"/>
        <end position="197"/>
    </location>
</feature>
<dbReference type="EnsemblMetazoa" id="SMAR000139-RA">
    <property type="protein sequence ID" value="SMAR000139-PA"/>
    <property type="gene ID" value="SMAR000139"/>
</dbReference>
<evidence type="ECO:0008006" key="19">
    <source>
        <dbReference type="Google" id="ProtNLM"/>
    </source>
</evidence>
<keyword evidence="3 12" id="KW-0245">EGF-like domain</keyword>
<dbReference type="eggNOG" id="KOG1217">
    <property type="taxonomic scope" value="Eukaryota"/>
</dbReference>
<dbReference type="InterPro" id="IPR000742">
    <property type="entry name" value="EGF"/>
</dbReference>
<dbReference type="FunFam" id="2.10.25.10:FF:000472">
    <property type="entry name" value="Uncharacterized protein, isoform A"/>
    <property type="match status" value="1"/>
</dbReference>
<comment type="caution">
    <text evidence="12">Lacks conserved residue(s) required for the propagation of feature annotation.</text>
</comment>
<keyword evidence="8" id="KW-1133">Transmembrane helix</keyword>
<dbReference type="PROSITE" id="PS00022">
    <property type="entry name" value="EGF_1"/>
    <property type="match status" value="5"/>
</dbReference>
<evidence type="ECO:0000313" key="17">
    <source>
        <dbReference type="EnsemblMetazoa" id="SMAR000139-PA"/>
    </source>
</evidence>
<feature type="domain" description="EGF-like" evidence="14">
    <location>
        <begin position="571"/>
        <end position="607"/>
    </location>
</feature>
<evidence type="ECO:0000259" key="15">
    <source>
        <dbReference type="PROSITE" id="PS50825"/>
    </source>
</evidence>
<dbReference type="SUPFAM" id="SSF57196">
    <property type="entry name" value="EGF/Laminin"/>
    <property type="match status" value="5"/>
</dbReference>
<dbReference type="PROSITE" id="PS00010">
    <property type="entry name" value="ASX_HYDROXYL"/>
    <property type="match status" value="4"/>
</dbReference>
<feature type="disulfide bond" evidence="12">
    <location>
        <begin position="559"/>
        <end position="568"/>
    </location>
</feature>
<dbReference type="HOGENOM" id="CLU_363424_0_0_1"/>
<keyword evidence="18" id="KW-1185">Reference proteome</keyword>
<organism evidence="17 18">
    <name type="scientific">Strigamia maritima</name>
    <name type="common">European centipede</name>
    <name type="synonym">Geophilus maritimus</name>
    <dbReference type="NCBI Taxonomy" id="126957"/>
    <lineage>
        <taxon>Eukaryota</taxon>
        <taxon>Metazoa</taxon>
        <taxon>Ecdysozoa</taxon>
        <taxon>Arthropoda</taxon>
        <taxon>Myriapoda</taxon>
        <taxon>Chilopoda</taxon>
        <taxon>Pleurostigmophora</taxon>
        <taxon>Geophilomorpha</taxon>
        <taxon>Linotaeniidae</taxon>
        <taxon>Strigamia</taxon>
    </lineage>
</organism>
<reference evidence="18" key="1">
    <citation type="submission" date="2011-05" db="EMBL/GenBank/DDBJ databases">
        <authorList>
            <person name="Richards S.R."/>
            <person name="Qu J."/>
            <person name="Jiang H."/>
            <person name="Jhangiani S.N."/>
            <person name="Agravi P."/>
            <person name="Goodspeed R."/>
            <person name="Gross S."/>
            <person name="Mandapat C."/>
            <person name="Jackson L."/>
            <person name="Mathew T."/>
            <person name="Pu L."/>
            <person name="Thornton R."/>
            <person name="Saada N."/>
            <person name="Wilczek-Boney K.B."/>
            <person name="Lee S."/>
            <person name="Kovar C."/>
            <person name="Wu Y."/>
            <person name="Scherer S.E."/>
            <person name="Worley K.C."/>
            <person name="Muzny D.M."/>
            <person name="Gibbs R."/>
        </authorList>
    </citation>
    <scope>NUCLEOTIDE SEQUENCE</scope>
    <source>
        <strain evidence="18">Brora</strain>
    </source>
</reference>
<dbReference type="InterPro" id="IPR000436">
    <property type="entry name" value="Sushi_SCR_CCP_dom"/>
</dbReference>
<dbReference type="STRING" id="126957.T1IH35"/>
<feature type="domain" description="EGF-like" evidence="14">
    <location>
        <begin position="609"/>
        <end position="645"/>
    </location>
</feature>
<keyword evidence="7" id="KW-0106">Calcium</keyword>
<dbReference type="InterPro" id="IPR000152">
    <property type="entry name" value="EGF-type_Asp/Asn_hydroxyl_site"/>
</dbReference>
<feature type="domain" description="Sushi" evidence="16">
    <location>
        <begin position="152"/>
        <end position="213"/>
    </location>
</feature>
<dbReference type="GO" id="GO:0005509">
    <property type="term" value="F:calcium ion binding"/>
    <property type="evidence" value="ECO:0007669"/>
    <property type="project" value="InterPro"/>
</dbReference>
<dbReference type="AlphaFoldDB" id="T1IH35"/>
<dbReference type="GO" id="GO:0007154">
    <property type="term" value="P:cell communication"/>
    <property type="evidence" value="ECO:0007669"/>
    <property type="project" value="UniProtKB-ARBA"/>
</dbReference>
<feature type="disulfide bond" evidence="12">
    <location>
        <begin position="674"/>
        <end position="683"/>
    </location>
</feature>
<feature type="disulfide bond" evidence="12">
    <location>
        <begin position="597"/>
        <end position="606"/>
    </location>
</feature>
<evidence type="ECO:0000256" key="13">
    <source>
        <dbReference type="PROSITE-ProRule" id="PRU00302"/>
    </source>
</evidence>
<evidence type="ECO:0000259" key="16">
    <source>
        <dbReference type="PROSITE" id="PS50923"/>
    </source>
</evidence>
<feature type="domain" description="EGF-like" evidence="14">
    <location>
        <begin position="686"/>
        <end position="722"/>
    </location>
</feature>
<feature type="disulfide bond" evidence="12">
    <location>
        <begin position="712"/>
        <end position="721"/>
    </location>
</feature>
<evidence type="ECO:0000259" key="14">
    <source>
        <dbReference type="PROSITE" id="PS50026"/>
    </source>
</evidence>
<evidence type="ECO:0000256" key="1">
    <source>
        <dbReference type="ARBA" id="ARBA00004251"/>
    </source>
</evidence>
<dbReference type="PROSITE" id="PS50026">
    <property type="entry name" value="EGF_3"/>
    <property type="match status" value="5"/>
</dbReference>
<evidence type="ECO:0000256" key="9">
    <source>
        <dbReference type="ARBA" id="ARBA00023136"/>
    </source>
</evidence>
<dbReference type="PANTHER" id="PTHR24049">
    <property type="entry name" value="CRUMBS FAMILY MEMBER"/>
    <property type="match status" value="1"/>
</dbReference>
<evidence type="ECO:0000256" key="4">
    <source>
        <dbReference type="ARBA" id="ARBA00022692"/>
    </source>
</evidence>
<evidence type="ECO:0000256" key="10">
    <source>
        <dbReference type="ARBA" id="ARBA00023157"/>
    </source>
</evidence>
<dbReference type="PROSITE" id="PS01187">
    <property type="entry name" value="EGF_CA"/>
    <property type="match status" value="1"/>
</dbReference>
<evidence type="ECO:0000256" key="7">
    <source>
        <dbReference type="ARBA" id="ARBA00022837"/>
    </source>
</evidence>
<dbReference type="Pfam" id="PF02494">
    <property type="entry name" value="HYR"/>
    <property type="match status" value="2"/>
</dbReference>
<dbReference type="SUPFAM" id="SSF57535">
    <property type="entry name" value="Complement control module/SCR domain"/>
    <property type="match status" value="2"/>
</dbReference>
<dbReference type="InterPro" id="IPR051022">
    <property type="entry name" value="Notch_Cell-Fate_Det"/>
</dbReference>
<dbReference type="PhylomeDB" id="T1IH35"/>
<keyword evidence="4" id="KW-0812">Transmembrane</keyword>
<keyword evidence="9" id="KW-0472">Membrane</keyword>
<dbReference type="Gene3D" id="2.10.70.10">
    <property type="entry name" value="Complement Module, domain 1"/>
    <property type="match status" value="2"/>
</dbReference>
<reference evidence="17" key="2">
    <citation type="submission" date="2015-02" db="UniProtKB">
        <authorList>
            <consortium name="EnsemblMetazoa"/>
        </authorList>
    </citation>
    <scope>IDENTIFICATION</scope>
</reference>
<evidence type="ECO:0000256" key="6">
    <source>
        <dbReference type="ARBA" id="ARBA00022737"/>
    </source>
</evidence>
<evidence type="ECO:0000313" key="18">
    <source>
        <dbReference type="Proteomes" id="UP000014500"/>
    </source>
</evidence>
<feature type="domain" description="EGF-like" evidence="14">
    <location>
        <begin position="533"/>
        <end position="569"/>
    </location>
</feature>
<dbReference type="FunFam" id="2.10.25.10:FF:000391">
    <property type="entry name" value="Weary, isoform C"/>
    <property type="match status" value="1"/>
</dbReference>
<dbReference type="PROSITE" id="PS50825">
    <property type="entry name" value="HYR"/>
    <property type="match status" value="1"/>
</dbReference>
<keyword evidence="13" id="KW-0768">Sushi</keyword>
<evidence type="ECO:0000256" key="12">
    <source>
        <dbReference type="PROSITE-ProRule" id="PRU00076"/>
    </source>
</evidence>
<keyword evidence="5" id="KW-0732">Signal</keyword>
<keyword evidence="10 12" id="KW-1015">Disulfide bond</keyword>
<dbReference type="SMART" id="SM00032">
    <property type="entry name" value="CCP"/>
    <property type="match status" value="4"/>
</dbReference>
<dbReference type="FunFam" id="2.10.25.10:FF:000122">
    <property type="entry name" value="Protein crumbs homolog 2"/>
    <property type="match status" value="1"/>
</dbReference>
<dbReference type="Pfam" id="PF00084">
    <property type="entry name" value="Sushi"/>
    <property type="match status" value="2"/>
</dbReference>
<evidence type="ECO:0000256" key="8">
    <source>
        <dbReference type="ARBA" id="ARBA00022989"/>
    </source>
</evidence>
<feature type="domain" description="EGF-like" evidence="14">
    <location>
        <begin position="647"/>
        <end position="684"/>
    </location>
</feature>
<protein>
    <recommendedName>
        <fullName evidence="19">Sushi, von Willebrand factor type A, EGF and pentraxin domain-containing protein 1</fullName>
    </recommendedName>
</protein>
<dbReference type="InterPro" id="IPR018097">
    <property type="entry name" value="EGF_Ca-bd_CS"/>
</dbReference>
<dbReference type="InterPro" id="IPR001881">
    <property type="entry name" value="EGF-like_Ca-bd_dom"/>
</dbReference>
<dbReference type="PROSITE" id="PS50923">
    <property type="entry name" value="SUSHI"/>
    <property type="match status" value="1"/>
</dbReference>
<dbReference type="CDD" id="cd00054">
    <property type="entry name" value="EGF_CA"/>
    <property type="match status" value="5"/>
</dbReference>
<keyword evidence="6" id="KW-0677">Repeat</keyword>
<evidence type="ECO:0000256" key="11">
    <source>
        <dbReference type="ARBA" id="ARBA00023180"/>
    </source>
</evidence>
<sequence>MPGSVCRTGWIHQDQYARIRTLGLKRWVGTPGLVCQGWCAGYAGMPVMPESMSALNQWFFSTCFISLLSVANLQDVPGCPKLHAPIGGHLDPEECGTALNDECTFWCDAGYCPYNGSEPECSQKKSLKLQTPKRVCLSTKQWSGPDFRCEVAQCVSPKNPENGLFECNLINFGRAVCTLKCNVGYKPEKYSSLRIICQVTGTWKNIEKTKCIPVQCNPYRVKNKITLKPKECGTNVQPFNQSCQLHCKTGYDYVGIKPNQISMRSLYGVRICDVNGWTGRERYTCKDVERPVITCPKSIKVSCPLDKKISDKVNWQIPVATDNDGLRPMVTLIYPPFAKNNISIKPPHRFPPGKNKLIYQAKDGVDLVSTCSFIIEVEDTKPPNVQYCPESIDHFTTSTSPITVDWKEPEFDDDSDIVRITYQSHQPKKDKFAPNQTHRIKYIATDDYNNSATCEFELRLNPYECLYKRPPLHGKLSCNKIQFGAGQECTVTCNKGFEHVEKPLPVYKCLVKLGIANWDPIDKTWPDCLSTGTVNICTPDSCFNNGICIDGIDDYSCKCAAGFEGPRCQDVVNNCQDGVCLNGGTCRDGVNNFTCKCLTGYAGEVCQFALDKCNSNPCYNHGQCINKKDGFLCGCKNGFSGAFCEIQDNYCINSNPCLHGSKCVEMSNNYKCDCSAGYSGINCEENIDECKSQPCLNHGNCSDGIDNFQCKCSPGFEGKTCETVLSSDFDVEFQAAKTSNYATVKTKEDLLNITVMFWIVRLWLYYMYY</sequence>
<feature type="disulfide bond" evidence="12">
    <location>
        <begin position="635"/>
        <end position="644"/>
    </location>
</feature>
<keyword evidence="11" id="KW-0325">Glycoprotein</keyword>
<evidence type="ECO:0000256" key="2">
    <source>
        <dbReference type="ARBA" id="ARBA00022475"/>
    </source>
</evidence>
<dbReference type="SMART" id="SM00181">
    <property type="entry name" value="EGF"/>
    <property type="match status" value="6"/>
</dbReference>
<dbReference type="PROSITE" id="PS01186">
    <property type="entry name" value="EGF_2"/>
    <property type="match status" value="5"/>
</dbReference>
<dbReference type="GO" id="GO:0005886">
    <property type="term" value="C:plasma membrane"/>
    <property type="evidence" value="ECO:0007669"/>
    <property type="project" value="UniProtKB-SubCell"/>
</dbReference>
<dbReference type="Pfam" id="PF00008">
    <property type="entry name" value="EGF"/>
    <property type="match status" value="5"/>
</dbReference>
<dbReference type="Gene3D" id="2.10.25.10">
    <property type="entry name" value="Laminin"/>
    <property type="match status" value="5"/>
</dbReference>
<feature type="domain" description="HYR" evidence="15">
    <location>
        <begin position="378"/>
        <end position="462"/>
    </location>
</feature>
<evidence type="ECO:0000256" key="3">
    <source>
        <dbReference type="ARBA" id="ARBA00022536"/>
    </source>
</evidence>
<dbReference type="EMBL" id="JH429684">
    <property type="status" value="NOT_ANNOTATED_CDS"/>
    <property type="molecule type" value="Genomic_DNA"/>
</dbReference>
<proteinExistence type="predicted"/>
<dbReference type="CDD" id="cd00033">
    <property type="entry name" value="CCP"/>
    <property type="match status" value="1"/>
</dbReference>
<name>T1IH35_STRMM</name>